<feature type="transmembrane region" description="Helical" evidence="6">
    <location>
        <begin position="168"/>
        <end position="191"/>
    </location>
</feature>
<feature type="compositionally biased region" description="Basic residues" evidence="5">
    <location>
        <begin position="547"/>
        <end position="574"/>
    </location>
</feature>
<proteinExistence type="predicted"/>
<evidence type="ECO:0000313" key="7">
    <source>
        <dbReference type="EMBL" id="KAH8021857.1"/>
    </source>
</evidence>
<feature type="region of interest" description="Disordered" evidence="5">
    <location>
        <begin position="546"/>
        <end position="574"/>
    </location>
</feature>
<feature type="transmembrane region" description="Helical" evidence="6">
    <location>
        <begin position="491"/>
        <end position="508"/>
    </location>
</feature>
<dbReference type="InterPro" id="IPR036259">
    <property type="entry name" value="MFS_trans_sf"/>
</dbReference>
<evidence type="ECO:0000256" key="2">
    <source>
        <dbReference type="ARBA" id="ARBA00022692"/>
    </source>
</evidence>
<comment type="subcellular location">
    <subcellularLocation>
        <location evidence="1">Membrane</location>
        <topology evidence="1">Multi-pass membrane protein</topology>
    </subcellularLocation>
</comment>
<evidence type="ECO:0000256" key="4">
    <source>
        <dbReference type="ARBA" id="ARBA00023136"/>
    </source>
</evidence>
<protein>
    <recommendedName>
        <fullName evidence="9">Major facilitator superfamily (MFS) profile domain-containing protein</fullName>
    </recommendedName>
</protein>
<feature type="transmembrane region" description="Helical" evidence="6">
    <location>
        <begin position="226"/>
        <end position="244"/>
    </location>
</feature>
<dbReference type="InterPro" id="IPR005828">
    <property type="entry name" value="MFS_sugar_transport-like"/>
</dbReference>
<evidence type="ECO:0008006" key="9">
    <source>
        <dbReference type="Google" id="ProtNLM"/>
    </source>
</evidence>
<evidence type="ECO:0000256" key="6">
    <source>
        <dbReference type="SAM" id="Phobius"/>
    </source>
</evidence>
<feature type="transmembrane region" description="Helical" evidence="6">
    <location>
        <begin position="344"/>
        <end position="361"/>
    </location>
</feature>
<dbReference type="EMBL" id="JABSTU010000009">
    <property type="protein sequence ID" value="KAH8021857.1"/>
    <property type="molecule type" value="Genomic_DNA"/>
</dbReference>
<evidence type="ECO:0000256" key="5">
    <source>
        <dbReference type="SAM" id="MobiDB-lite"/>
    </source>
</evidence>
<dbReference type="AlphaFoldDB" id="A0A9J6DJ54"/>
<feature type="transmembrane region" description="Helical" evidence="6">
    <location>
        <begin position="136"/>
        <end position="156"/>
    </location>
</feature>
<gene>
    <name evidence="7" type="ORF">HPB51_018706</name>
</gene>
<comment type="caution">
    <text evidence="7">The sequence shown here is derived from an EMBL/GenBank/DDBJ whole genome shotgun (WGS) entry which is preliminary data.</text>
</comment>
<evidence type="ECO:0000256" key="3">
    <source>
        <dbReference type="ARBA" id="ARBA00022989"/>
    </source>
</evidence>
<feature type="transmembrane region" description="Helical" evidence="6">
    <location>
        <begin position="401"/>
        <end position="420"/>
    </location>
</feature>
<feature type="transmembrane region" description="Helical" evidence="6">
    <location>
        <begin position="35"/>
        <end position="56"/>
    </location>
</feature>
<dbReference type="GO" id="GO:0022857">
    <property type="term" value="F:transmembrane transporter activity"/>
    <property type="evidence" value="ECO:0007669"/>
    <property type="project" value="InterPro"/>
</dbReference>
<dbReference type="VEuPathDB" id="VectorBase:LOC119173910"/>
<feature type="transmembrane region" description="Helical" evidence="6">
    <location>
        <begin position="197"/>
        <end position="214"/>
    </location>
</feature>
<feature type="transmembrane region" description="Helical" evidence="6">
    <location>
        <begin position="250"/>
        <end position="273"/>
    </location>
</feature>
<keyword evidence="2 6" id="KW-0812">Transmembrane</keyword>
<keyword evidence="3 6" id="KW-1133">Transmembrane helix</keyword>
<sequence>MALFCRKRLAALDLDTSDSFDCYDAMGHGLYQQRLFSLSFAFSLYVHCSILVFYLISSDVDHWCRPPADWPLSVAEWRNSAIPLAADGRPSRCTVYKYPGDPNDTDVTTCGHWDYDPKNKKRTVVSTWNLVCKRRFLVAVIQVVQLAGFILLPSIGGYMMDRVGRRPILLLSSAAFIISTCGGCFANTFALYVTIRFFNSACVGTGALASFILAFETTRHEYRTSYGVTVTLLALMISELWYNVVNEFNLEWFLLQAVFLSPTALAFLTFWFADESPRWLIFARNMASAEAVMLAAAKMNNVPLPITSCLLNAVKAEVLKADERAGTSPVPTENSWANYIPTRALFMFGAYFSVTFTYLVLLQSSVQQSTQTWTRWLSLPSNMLTTLFAYKFIGRVPPLELLIWCFAILGSLVCLLSLTLGDPTGVLAQVFYIPAKAIALAMTVLAGICVCEVFPTPVRATALSWSFAVGRMGGVCGTIAAGLKVVGREDLALAISASMMFLSLAALIRMPGKNTGPTINIRRISASCSQSLDHMKMTLEPLDYRKPEKRRYSHERKKSHSSSLSRRRHSFWDA</sequence>
<feature type="transmembrane region" description="Helical" evidence="6">
    <location>
        <begin position="462"/>
        <end position="485"/>
    </location>
</feature>
<dbReference type="SUPFAM" id="SSF103473">
    <property type="entry name" value="MFS general substrate transporter"/>
    <property type="match status" value="1"/>
</dbReference>
<reference evidence="7" key="1">
    <citation type="journal article" date="2020" name="Cell">
        <title>Large-Scale Comparative Analyses of Tick Genomes Elucidate Their Genetic Diversity and Vector Capacities.</title>
        <authorList>
            <consortium name="Tick Genome and Microbiome Consortium (TIGMIC)"/>
            <person name="Jia N."/>
            <person name="Wang J."/>
            <person name="Shi W."/>
            <person name="Du L."/>
            <person name="Sun Y."/>
            <person name="Zhan W."/>
            <person name="Jiang J.F."/>
            <person name="Wang Q."/>
            <person name="Zhang B."/>
            <person name="Ji P."/>
            <person name="Bell-Sakyi L."/>
            <person name="Cui X.M."/>
            <person name="Yuan T.T."/>
            <person name="Jiang B.G."/>
            <person name="Yang W.F."/>
            <person name="Lam T.T."/>
            <person name="Chang Q.C."/>
            <person name="Ding S.J."/>
            <person name="Wang X.J."/>
            <person name="Zhu J.G."/>
            <person name="Ruan X.D."/>
            <person name="Zhao L."/>
            <person name="Wei J.T."/>
            <person name="Ye R.Z."/>
            <person name="Que T.C."/>
            <person name="Du C.H."/>
            <person name="Zhou Y.H."/>
            <person name="Cheng J.X."/>
            <person name="Dai P.F."/>
            <person name="Guo W.B."/>
            <person name="Han X.H."/>
            <person name="Huang E.J."/>
            <person name="Li L.F."/>
            <person name="Wei W."/>
            <person name="Gao Y.C."/>
            <person name="Liu J.Z."/>
            <person name="Shao H.Z."/>
            <person name="Wang X."/>
            <person name="Wang C.C."/>
            <person name="Yang T.C."/>
            <person name="Huo Q.B."/>
            <person name="Li W."/>
            <person name="Chen H.Y."/>
            <person name="Chen S.E."/>
            <person name="Zhou L.G."/>
            <person name="Ni X.B."/>
            <person name="Tian J.H."/>
            <person name="Sheng Y."/>
            <person name="Liu T."/>
            <person name="Pan Y.S."/>
            <person name="Xia L.Y."/>
            <person name="Li J."/>
            <person name="Zhao F."/>
            <person name="Cao W.C."/>
        </authorList>
    </citation>
    <scope>NUCLEOTIDE SEQUENCE</scope>
    <source>
        <strain evidence="7">Rmic-2018</strain>
    </source>
</reference>
<feature type="transmembrane region" description="Helical" evidence="6">
    <location>
        <begin position="426"/>
        <end position="450"/>
    </location>
</feature>
<dbReference type="PANTHER" id="PTHR24064">
    <property type="entry name" value="SOLUTE CARRIER FAMILY 22 MEMBER"/>
    <property type="match status" value="1"/>
</dbReference>
<evidence type="ECO:0000313" key="8">
    <source>
        <dbReference type="Proteomes" id="UP000821866"/>
    </source>
</evidence>
<feature type="transmembrane region" description="Helical" evidence="6">
    <location>
        <begin position="373"/>
        <end position="394"/>
    </location>
</feature>
<dbReference type="Gene3D" id="1.20.1250.20">
    <property type="entry name" value="MFS general substrate transporter like domains"/>
    <property type="match status" value="1"/>
</dbReference>
<evidence type="ECO:0000256" key="1">
    <source>
        <dbReference type="ARBA" id="ARBA00004141"/>
    </source>
</evidence>
<dbReference type="OMA" id="SLDHMKM"/>
<keyword evidence="4 6" id="KW-0472">Membrane</keyword>
<reference evidence="7" key="2">
    <citation type="submission" date="2021-09" db="EMBL/GenBank/DDBJ databases">
        <authorList>
            <person name="Jia N."/>
            <person name="Wang J."/>
            <person name="Shi W."/>
            <person name="Du L."/>
            <person name="Sun Y."/>
            <person name="Zhan W."/>
            <person name="Jiang J."/>
            <person name="Wang Q."/>
            <person name="Zhang B."/>
            <person name="Ji P."/>
            <person name="Sakyi L.B."/>
            <person name="Cui X."/>
            <person name="Yuan T."/>
            <person name="Jiang B."/>
            <person name="Yang W."/>
            <person name="Lam T.T.-Y."/>
            <person name="Chang Q."/>
            <person name="Ding S."/>
            <person name="Wang X."/>
            <person name="Zhu J."/>
            <person name="Ruan X."/>
            <person name="Zhao L."/>
            <person name="Wei J."/>
            <person name="Que T."/>
            <person name="Du C."/>
            <person name="Cheng J."/>
            <person name="Dai P."/>
            <person name="Han X."/>
            <person name="Huang E."/>
            <person name="Gao Y."/>
            <person name="Liu J."/>
            <person name="Shao H."/>
            <person name="Ye R."/>
            <person name="Li L."/>
            <person name="Wei W."/>
            <person name="Wang X."/>
            <person name="Wang C."/>
            <person name="Huo Q."/>
            <person name="Li W."/>
            <person name="Guo W."/>
            <person name="Chen H."/>
            <person name="Chen S."/>
            <person name="Zhou L."/>
            <person name="Zhou L."/>
            <person name="Ni X."/>
            <person name="Tian J."/>
            <person name="Zhou Y."/>
            <person name="Sheng Y."/>
            <person name="Liu T."/>
            <person name="Pan Y."/>
            <person name="Xia L."/>
            <person name="Li J."/>
            <person name="Zhao F."/>
            <person name="Cao W."/>
        </authorList>
    </citation>
    <scope>NUCLEOTIDE SEQUENCE</scope>
    <source>
        <strain evidence="7">Rmic-2018</strain>
        <tissue evidence="7">Larvae</tissue>
    </source>
</reference>
<keyword evidence="8" id="KW-1185">Reference proteome</keyword>
<dbReference type="Pfam" id="PF00083">
    <property type="entry name" value="Sugar_tr"/>
    <property type="match status" value="1"/>
</dbReference>
<accession>A0A9J6DJ54</accession>
<dbReference type="OrthoDB" id="2544694at2759"/>
<dbReference type="Proteomes" id="UP000821866">
    <property type="component" value="Chromosome 7"/>
</dbReference>
<name>A0A9J6DJ54_RHIMP</name>
<dbReference type="GO" id="GO:0016020">
    <property type="term" value="C:membrane"/>
    <property type="evidence" value="ECO:0007669"/>
    <property type="project" value="UniProtKB-SubCell"/>
</dbReference>
<organism evidence="7 8">
    <name type="scientific">Rhipicephalus microplus</name>
    <name type="common">Cattle tick</name>
    <name type="synonym">Boophilus microplus</name>
    <dbReference type="NCBI Taxonomy" id="6941"/>
    <lineage>
        <taxon>Eukaryota</taxon>
        <taxon>Metazoa</taxon>
        <taxon>Ecdysozoa</taxon>
        <taxon>Arthropoda</taxon>
        <taxon>Chelicerata</taxon>
        <taxon>Arachnida</taxon>
        <taxon>Acari</taxon>
        <taxon>Parasitiformes</taxon>
        <taxon>Ixodida</taxon>
        <taxon>Ixodoidea</taxon>
        <taxon>Ixodidae</taxon>
        <taxon>Rhipicephalinae</taxon>
        <taxon>Rhipicephalus</taxon>
        <taxon>Boophilus</taxon>
    </lineage>
</organism>